<accession>A0A1Y0L9E7</accession>
<proteinExistence type="predicted"/>
<dbReference type="Proteomes" id="UP000195814">
    <property type="component" value="Chromosome"/>
</dbReference>
<keyword evidence="3" id="KW-1185">Reference proteome</keyword>
<evidence type="ECO:0000313" key="2">
    <source>
        <dbReference type="EMBL" id="ARU98298.1"/>
    </source>
</evidence>
<gene>
    <name evidence="1" type="ORF">A7K98_11035</name>
    <name evidence="2" type="ORF">A7K99_11035</name>
</gene>
<dbReference type="EMBL" id="CP015581">
    <property type="protein sequence ID" value="ARU98298.1"/>
    <property type="molecule type" value="Genomic_DNA"/>
</dbReference>
<protein>
    <recommendedName>
        <fullName evidence="5">Flagellar protein FliT</fullName>
    </recommendedName>
</protein>
<evidence type="ECO:0000313" key="4">
    <source>
        <dbReference type="Proteomes" id="UP000195814"/>
    </source>
</evidence>
<dbReference type="OrthoDB" id="9959681at2"/>
<evidence type="ECO:0008006" key="5">
    <source>
        <dbReference type="Google" id="ProtNLM"/>
    </source>
</evidence>
<dbReference type="Proteomes" id="UP000195729">
    <property type="component" value="Chromosome"/>
</dbReference>
<dbReference type="KEGG" id="tci:A7K98_11035"/>
<reference evidence="3 4" key="1">
    <citation type="submission" date="2016-05" db="EMBL/GenBank/DDBJ databases">
        <title>Complete genome sequence of two 2,5-diketo-D-glunonic acid producing strain Tatumella citrea.</title>
        <authorList>
            <person name="Duan C."/>
            <person name="Yang J."/>
            <person name="Yang S."/>
        </authorList>
    </citation>
    <scope>NUCLEOTIDE SEQUENCE [LARGE SCALE GENOMIC DNA]</scope>
    <source>
        <strain evidence="2 3">ATCC 39140</strain>
        <strain evidence="1 4">DSM 13699</strain>
    </source>
</reference>
<dbReference type="RefSeq" id="WP_087488616.1">
    <property type="nucleotide sequence ID" value="NZ_CP015579.1"/>
</dbReference>
<sequence>MNGYSEWLAELVMLNQQLQKLAQQQEWQVLESSVTDYLLLAANPPVSTATERQQGQTGYQQLIEAHQCLTSLINGALQKAGENLSQGRQQQQLLQAYFSV</sequence>
<dbReference type="AlphaFoldDB" id="A0A1Y0L9E7"/>
<name>A0A1Y0L9E7_TATCI</name>
<organism evidence="1 4">
    <name type="scientific">Tatumella citrea</name>
    <name type="common">Pantoea citrea</name>
    <dbReference type="NCBI Taxonomy" id="53336"/>
    <lineage>
        <taxon>Bacteria</taxon>
        <taxon>Pseudomonadati</taxon>
        <taxon>Pseudomonadota</taxon>
        <taxon>Gammaproteobacteria</taxon>
        <taxon>Enterobacterales</taxon>
        <taxon>Erwiniaceae</taxon>
        <taxon>Tatumella</taxon>
    </lineage>
</organism>
<evidence type="ECO:0000313" key="1">
    <source>
        <dbReference type="EMBL" id="ARU94258.1"/>
    </source>
</evidence>
<dbReference type="Gene3D" id="1.20.58.380">
    <property type="entry name" value="Flagellar protein flit"/>
    <property type="match status" value="1"/>
</dbReference>
<dbReference type="EMBL" id="CP015579">
    <property type="protein sequence ID" value="ARU94258.1"/>
    <property type="molecule type" value="Genomic_DNA"/>
</dbReference>
<evidence type="ECO:0000313" key="3">
    <source>
        <dbReference type="Proteomes" id="UP000195729"/>
    </source>
</evidence>